<proteinExistence type="predicted"/>
<keyword evidence="1" id="KW-0648">Protein biosynthesis</keyword>
<sequence>MDFDGQRGMLSSNFNENGMNLTLESHFTGKILMELDPWISPYSARVRESILQDFVDQTKCTRNEHVASNIPNFSNPTNVGNYPILDSANIPVEMIFSQSSCNIQGPRFTSTTTVTPNATRDEITQPFFVEMGNKLQLSRLNSSQLGKMDGQEEIGQLNMEYFSSWFNNIGSGTRIDNHEGCSQSESPFYIPQQKELHQETQFDNFLAQDITLGDNMINPSKEHKSGSWEWEDLLLEEHLNLQDFS</sequence>
<keyword evidence="1" id="KW-0251">Elongation factor</keyword>
<name>A0A5A7QRB9_STRAF</name>
<dbReference type="AlphaFoldDB" id="A0A5A7QRB9"/>
<protein>
    <submittedName>
        <fullName evidence="1">Elongation factor P</fullName>
    </submittedName>
</protein>
<accession>A0A5A7QRB9</accession>
<organism evidence="1 2">
    <name type="scientific">Striga asiatica</name>
    <name type="common">Asiatic witchweed</name>
    <name type="synonym">Buchnera asiatica</name>
    <dbReference type="NCBI Taxonomy" id="4170"/>
    <lineage>
        <taxon>Eukaryota</taxon>
        <taxon>Viridiplantae</taxon>
        <taxon>Streptophyta</taxon>
        <taxon>Embryophyta</taxon>
        <taxon>Tracheophyta</taxon>
        <taxon>Spermatophyta</taxon>
        <taxon>Magnoliopsida</taxon>
        <taxon>eudicotyledons</taxon>
        <taxon>Gunneridae</taxon>
        <taxon>Pentapetalae</taxon>
        <taxon>asterids</taxon>
        <taxon>lamiids</taxon>
        <taxon>Lamiales</taxon>
        <taxon>Orobanchaceae</taxon>
        <taxon>Buchnereae</taxon>
        <taxon>Striga</taxon>
    </lineage>
</organism>
<gene>
    <name evidence="1" type="ORF">STAS_24708</name>
</gene>
<comment type="caution">
    <text evidence="1">The sequence shown here is derived from an EMBL/GenBank/DDBJ whole genome shotgun (WGS) entry which is preliminary data.</text>
</comment>
<evidence type="ECO:0000313" key="2">
    <source>
        <dbReference type="Proteomes" id="UP000325081"/>
    </source>
</evidence>
<evidence type="ECO:0000313" key="1">
    <source>
        <dbReference type="EMBL" id="GER47599.1"/>
    </source>
</evidence>
<keyword evidence="2" id="KW-1185">Reference proteome</keyword>
<dbReference type="Proteomes" id="UP000325081">
    <property type="component" value="Unassembled WGS sequence"/>
</dbReference>
<reference evidence="2" key="1">
    <citation type="journal article" date="2019" name="Curr. Biol.">
        <title>Genome Sequence of Striga asiatica Provides Insight into the Evolution of Plant Parasitism.</title>
        <authorList>
            <person name="Yoshida S."/>
            <person name="Kim S."/>
            <person name="Wafula E.K."/>
            <person name="Tanskanen J."/>
            <person name="Kim Y.M."/>
            <person name="Honaas L."/>
            <person name="Yang Z."/>
            <person name="Spallek T."/>
            <person name="Conn C.E."/>
            <person name="Ichihashi Y."/>
            <person name="Cheong K."/>
            <person name="Cui S."/>
            <person name="Der J.P."/>
            <person name="Gundlach H."/>
            <person name="Jiao Y."/>
            <person name="Hori C."/>
            <person name="Ishida J.K."/>
            <person name="Kasahara H."/>
            <person name="Kiba T."/>
            <person name="Kim M.S."/>
            <person name="Koo N."/>
            <person name="Laohavisit A."/>
            <person name="Lee Y.H."/>
            <person name="Lumba S."/>
            <person name="McCourt P."/>
            <person name="Mortimer J.C."/>
            <person name="Mutuku J.M."/>
            <person name="Nomura T."/>
            <person name="Sasaki-Sekimoto Y."/>
            <person name="Seto Y."/>
            <person name="Wang Y."/>
            <person name="Wakatake T."/>
            <person name="Sakakibara H."/>
            <person name="Demura T."/>
            <person name="Yamaguchi S."/>
            <person name="Yoneyama K."/>
            <person name="Manabe R.I."/>
            <person name="Nelson D.C."/>
            <person name="Schulman A.H."/>
            <person name="Timko M.P."/>
            <person name="dePamphilis C.W."/>
            <person name="Choi D."/>
            <person name="Shirasu K."/>
        </authorList>
    </citation>
    <scope>NUCLEOTIDE SEQUENCE [LARGE SCALE GENOMIC DNA]</scope>
    <source>
        <strain evidence="2">cv. UVA1</strain>
    </source>
</reference>
<dbReference type="OrthoDB" id="903157at2759"/>
<dbReference type="EMBL" id="BKCP01007959">
    <property type="protein sequence ID" value="GER47599.1"/>
    <property type="molecule type" value="Genomic_DNA"/>
</dbReference>
<dbReference type="GO" id="GO:0003746">
    <property type="term" value="F:translation elongation factor activity"/>
    <property type="evidence" value="ECO:0007669"/>
    <property type="project" value="UniProtKB-KW"/>
</dbReference>